<sequence length="92" mass="10468">MLLNNRNEPSSSDEVDLRIASSCAYTRNECEAKWYYSDGPPTLVELTSISSGSVKRKRRRQIPRDQPAISFTGTFMLTLFPRQPTSIPVKRC</sequence>
<proteinExistence type="predicted"/>
<gene>
    <name evidence="1" type="ORF">PXEA_LOCUS36435</name>
</gene>
<keyword evidence="2" id="KW-1185">Reference proteome</keyword>
<dbReference type="Proteomes" id="UP000784294">
    <property type="component" value="Unassembled WGS sequence"/>
</dbReference>
<organism evidence="1 2">
    <name type="scientific">Protopolystoma xenopodis</name>
    <dbReference type="NCBI Taxonomy" id="117903"/>
    <lineage>
        <taxon>Eukaryota</taxon>
        <taxon>Metazoa</taxon>
        <taxon>Spiralia</taxon>
        <taxon>Lophotrochozoa</taxon>
        <taxon>Platyhelminthes</taxon>
        <taxon>Monogenea</taxon>
        <taxon>Polyopisthocotylea</taxon>
        <taxon>Polystomatidea</taxon>
        <taxon>Polystomatidae</taxon>
        <taxon>Protopolystoma</taxon>
    </lineage>
</organism>
<name>A0A3S5FH90_9PLAT</name>
<protein>
    <submittedName>
        <fullName evidence="1">Uncharacterized protein</fullName>
    </submittedName>
</protein>
<comment type="caution">
    <text evidence="1">The sequence shown here is derived from an EMBL/GenBank/DDBJ whole genome shotgun (WGS) entry which is preliminary data.</text>
</comment>
<dbReference type="EMBL" id="CAAALY010278104">
    <property type="protein sequence ID" value="VEL42995.1"/>
    <property type="molecule type" value="Genomic_DNA"/>
</dbReference>
<evidence type="ECO:0000313" key="1">
    <source>
        <dbReference type="EMBL" id="VEL42995.1"/>
    </source>
</evidence>
<dbReference type="AlphaFoldDB" id="A0A3S5FH90"/>
<accession>A0A3S5FH90</accession>
<reference evidence="1" key="1">
    <citation type="submission" date="2018-11" db="EMBL/GenBank/DDBJ databases">
        <authorList>
            <consortium name="Pathogen Informatics"/>
        </authorList>
    </citation>
    <scope>NUCLEOTIDE SEQUENCE</scope>
</reference>
<evidence type="ECO:0000313" key="2">
    <source>
        <dbReference type="Proteomes" id="UP000784294"/>
    </source>
</evidence>